<dbReference type="EMBL" id="LSBJ02000001">
    <property type="protein sequence ID" value="OAQ72679.1"/>
    <property type="molecule type" value="Genomic_DNA"/>
</dbReference>
<gene>
    <name evidence="1" type="ORF">VFPPC_15179</name>
</gene>
<keyword evidence="2" id="KW-1185">Reference proteome</keyword>
<dbReference type="RefSeq" id="XP_018148762.1">
    <property type="nucleotide sequence ID" value="XM_018292932.1"/>
</dbReference>
<evidence type="ECO:0000313" key="1">
    <source>
        <dbReference type="EMBL" id="OAQ72679.1"/>
    </source>
</evidence>
<proteinExistence type="predicted"/>
<dbReference type="KEGG" id="pchm:VFPPC_15179"/>
<organism evidence="1 2">
    <name type="scientific">Pochonia chlamydosporia 170</name>
    <dbReference type="NCBI Taxonomy" id="1380566"/>
    <lineage>
        <taxon>Eukaryota</taxon>
        <taxon>Fungi</taxon>
        <taxon>Dikarya</taxon>
        <taxon>Ascomycota</taxon>
        <taxon>Pezizomycotina</taxon>
        <taxon>Sordariomycetes</taxon>
        <taxon>Hypocreomycetidae</taxon>
        <taxon>Hypocreales</taxon>
        <taxon>Clavicipitaceae</taxon>
        <taxon>Pochonia</taxon>
    </lineage>
</organism>
<comment type="caution">
    <text evidence="1">The sequence shown here is derived from an EMBL/GenBank/DDBJ whole genome shotgun (WGS) entry which is preliminary data.</text>
</comment>
<name>A0A179G693_METCM</name>
<evidence type="ECO:0000313" key="2">
    <source>
        <dbReference type="Proteomes" id="UP000078397"/>
    </source>
</evidence>
<reference evidence="1 2" key="1">
    <citation type="journal article" date="2016" name="PLoS Pathog.">
        <title>Biosynthesis of antibiotic leucinostatins in bio-control fungus Purpureocillium lilacinum and their inhibition on phytophthora revealed by genome mining.</title>
        <authorList>
            <person name="Wang G."/>
            <person name="Liu Z."/>
            <person name="Lin R."/>
            <person name="Li E."/>
            <person name="Mao Z."/>
            <person name="Ling J."/>
            <person name="Yang Y."/>
            <person name="Yin W.B."/>
            <person name="Xie B."/>
        </authorList>
    </citation>
    <scope>NUCLEOTIDE SEQUENCE [LARGE SCALE GENOMIC DNA]</scope>
    <source>
        <strain evidence="1">170</strain>
    </source>
</reference>
<dbReference type="GeneID" id="28856926"/>
<accession>A0A179G693</accession>
<sequence length="90" mass="10463">MVRSGQTGAIRATCELVMQIVDVGRGLLKQILSMASIPKKTQVELWSRRDLCLMRDLDAAVTPDWRVWSGALRLNYREQKCGFESRYRWF</sequence>
<dbReference type="Proteomes" id="UP000078397">
    <property type="component" value="Unassembled WGS sequence"/>
</dbReference>
<dbReference type="AlphaFoldDB" id="A0A179G693"/>
<protein>
    <submittedName>
        <fullName evidence="1">Uncharacterized protein</fullName>
    </submittedName>
</protein>